<dbReference type="NCBIfam" id="TIGR02595">
    <property type="entry name" value="PEP_CTERM"/>
    <property type="match status" value="1"/>
</dbReference>
<dbReference type="EMBL" id="CP019646">
    <property type="protein sequence ID" value="AQQ72470.1"/>
    <property type="molecule type" value="Genomic_DNA"/>
</dbReference>
<evidence type="ECO:0000259" key="2">
    <source>
        <dbReference type="Pfam" id="PF07589"/>
    </source>
</evidence>
<evidence type="ECO:0000313" key="3">
    <source>
        <dbReference type="EMBL" id="AQQ72470.1"/>
    </source>
</evidence>
<dbReference type="Pfam" id="PF07589">
    <property type="entry name" value="PEP-CTERM"/>
    <property type="match status" value="1"/>
</dbReference>
<evidence type="ECO:0000313" key="4">
    <source>
        <dbReference type="Proteomes" id="UP000188181"/>
    </source>
</evidence>
<reference evidence="4" key="1">
    <citation type="submission" date="2017-02" db="EMBL/GenBank/DDBJ databases">
        <title>Comparative genomics and description of representatives of a novel lineage of planctomycetes thriving in anoxic sediments.</title>
        <authorList>
            <person name="Spring S."/>
            <person name="Bunk B."/>
            <person name="Sproer C."/>
        </authorList>
    </citation>
    <scope>NUCLEOTIDE SEQUENCE [LARGE SCALE GENOMIC DNA]</scope>
    <source>
        <strain evidence="4">SM-Chi-D1</strain>
    </source>
</reference>
<feature type="domain" description="Ice-binding protein C-terminal" evidence="2">
    <location>
        <begin position="199"/>
        <end position="219"/>
    </location>
</feature>
<proteinExistence type="predicted"/>
<name>A0A1Q2MIG3_9BACT</name>
<dbReference type="InterPro" id="IPR013424">
    <property type="entry name" value="Ice-binding_C"/>
</dbReference>
<protein>
    <recommendedName>
        <fullName evidence="2">Ice-binding protein C-terminal domain-containing protein</fullName>
    </recommendedName>
</protein>
<organism evidence="3 4">
    <name type="scientific">Limihaloglobus sulfuriphilus</name>
    <dbReference type="NCBI Taxonomy" id="1851148"/>
    <lineage>
        <taxon>Bacteria</taxon>
        <taxon>Pseudomonadati</taxon>
        <taxon>Planctomycetota</taxon>
        <taxon>Phycisphaerae</taxon>
        <taxon>Sedimentisphaerales</taxon>
        <taxon>Sedimentisphaeraceae</taxon>
        <taxon>Limihaloglobus</taxon>
    </lineage>
</organism>
<feature type="chain" id="PRO_5010385264" description="Ice-binding protein C-terminal domain-containing protein" evidence="1">
    <location>
        <begin position="23"/>
        <end position="220"/>
    </location>
</feature>
<dbReference type="KEGG" id="pbas:SMSP2_02855"/>
<accession>A0A1Q2MIG3</accession>
<dbReference type="AlphaFoldDB" id="A0A1Q2MIG3"/>
<dbReference type="Proteomes" id="UP000188181">
    <property type="component" value="Chromosome"/>
</dbReference>
<evidence type="ECO:0000256" key="1">
    <source>
        <dbReference type="SAM" id="SignalP"/>
    </source>
</evidence>
<gene>
    <name evidence="3" type="ORF">SMSP2_02855</name>
</gene>
<feature type="signal peptide" evidence="1">
    <location>
        <begin position="1"/>
        <end position="22"/>
    </location>
</feature>
<keyword evidence="4" id="KW-1185">Reference proteome</keyword>
<keyword evidence="1" id="KW-0732">Signal</keyword>
<sequence precursor="true">MRKSAIAAAFVVTLICTLTSGAALMTYNQQASYTSVSTNAGLWQDGRDDAVGFDPFNSSLSLSSADELTSADSTLDVSFNDDQVISLGQISTTTTASSSASSYSVVDFNITLSEDATVSITGTMSSTLHASTEIIVYDSGNNWKIYASSLLSDSHNNLPVNESVELSAGNYRVFFRSFDENYSNNQTYSAGFDLTMTVVPEPATMMIMAAGMLGLLRKRS</sequence>